<proteinExistence type="predicted"/>
<evidence type="ECO:0000313" key="2">
    <source>
        <dbReference type="EMBL" id="OEJ69617.1"/>
    </source>
</evidence>
<dbReference type="Proteomes" id="UP000095347">
    <property type="component" value="Unassembled WGS sequence"/>
</dbReference>
<dbReference type="GO" id="GO:0005737">
    <property type="term" value="C:cytoplasm"/>
    <property type="evidence" value="ECO:0007669"/>
    <property type="project" value="TreeGrafter"/>
</dbReference>
<dbReference type="CDD" id="cd03205">
    <property type="entry name" value="GST_C_6"/>
    <property type="match status" value="1"/>
</dbReference>
<dbReference type="SUPFAM" id="SSF52833">
    <property type="entry name" value="Thioredoxin-like"/>
    <property type="match status" value="1"/>
</dbReference>
<dbReference type="InterPro" id="IPR050983">
    <property type="entry name" value="GST_Omega/HSP26"/>
</dbReference>
<keyword evidence="3" id="KW-1185">Reference proteome</keyword>
<dbReference type="PANTHER" id="PTHR43968:SF6">
    <property type="entry name" value="GLUTATHIONE S-TRANSFERASE OMEGA"/>
    <property type="match status" value="1"/>
</dbReference>
<dbReference type="Gene3D" id="1.20.1050.10">
    <property type="match status" value="1"/>
</dbReference>
<dbReference type="Gene3D" id="3.40.30.10">
    <property type="entry name" value="Glutaredoxin"/>
    <property type="match status" value="1"/>
</dbReference>
<feature type="domain" description="GST N-terminal" evidence="1">
    <location>
        <begin position="1"/>
        <end position="78"/>
    </location>
</feature>
<evidence type="ECO:0000259" key="1">
    <source>
        <dbReference type="PROSITE" id="PS50404"/>
    </source>
</evidence>
<dbReference type="SUPFAM" id="SSF47616">
    <property type="entry name" value="GST C-terminal domain-like"/>
    <property type="match status" value="1"/>
</dbReference>
<gene>
    <name evidence="2" type="ORF">BEN30_01905</name>
</gene>
<dbReference type="InterPro" id="IPR036249">
    <property type="entry name" value="Thioredoxin-like_sf"/>
</dbReference>
<name>A0A1E5QC38_9PROT</name>
<dbReference type="RefSeq" id="WP_069956334.1">
    <property type="nucleotide sequence ID" value="NZ_MCGG01000002.1"/>
</dbReference>
<dbReference type="PROSITE" id="PS50404">
    <property type="entry name" value="GST_NTER"/>
    <property type="match status" value="1"/>
</dbReference>
<evidence type="ECO:0000313" key="3">
    <source>
        <dbReference type="Proteomes" id="UP000095347"/>
    </source>
</evidence>
<dbReference type="InterPro" id="IPR004045">
    <property type="entry name" value="Glutathione_S-Trfase_N"/>
</dbReference>
<protein>
    <recommendedName>
        <fullName evidence="1">GST N-terminal domain-containing protein</fullName>
    </recommendedName>
</protein>
<comment type="caution">
    <text evidence="2">The sequence shown here is derived from an EMBL/GenBank/DDBJ whole genome shotgun (WGS) entry which is preliminary data.</text>
</comment>
<dbReference type="PANTHER" id="PTHR43968">
    <property type="match status" value="1"/>
</dbReference>
<reference evidence="3" key="1">
    <citation type="submission" date="2016-07" db="EMBL/GenBank/DDBJ databases">
        <authorList>
            <person name="Florea S."/>
            <person name="Webb J.S."/>
            <person name="Jaromczyk J."/>
            <person name="Schardl C.L."/>
        </authorList>
    </citation>
    <scope>NUCLEOTIDE SEQUENCE [LARGE SCALE GENOMIC DNA]</scope>
    <source>
        <strain evidence="3">MV-1</strain>
    </source>
</reference>
<accession>A0A1E5QC38</accession>
<dbReference type="STRING" id="28181.BEN30_01905"/>
<dbReference type="Pfam" id="PF13409">
    <property type="entry name" value="GST_N_2"/>
    <property type="match status" value="1"/>
</dbReference>
<sequence length="200" mass="21660">MKLFTSLTSPFGRKCRMAAIVAGVSDRVAVTEIDYKTETYLEINPLSKVPALERDDGTVLIDSPVISAYIASHGDEQKVIPSAGEARWQALCLEALADGVTDAGILIFMENKRREEHRSPGWIAAQTGKINAGLDAIEKVVPEFGAHRHIGILAVAAAVGWLEFRNIVEGIRGGRPHLSKWMDSVAAEPFITDTAPPKDA</sequence>
<dbReference type="EMBL" id="MCGG01000002">
    <property type="protein sequence ID" value="OEJ69617.1"/>
    <property type="molecule type" value="Genomic_DNA"/>
</dbReference>
<dbReference type="AlphaFoldDB" id="A0A1E5QC38"/>
<organism evidence="2 3">
    <name type="scientific">Magnetovibrio blakemorei</name>
    <dbReference type="NCBI Taxonomy" id="28181"/>
    <lineage>
        <taxon>Bacteria</taxon>
        <taxon>Pseudomonadati</taxon>
        <taxon>Pseudomonadota</taxon>
        <taxon>Alphaproteobacteria</taxon>
        <taxon>Rhodospirillales</taxon>
        <taxon>Magnetovibrionaceae</taxon>
        <taxon>Magnetovibrio</taxon>
    </lineage>
</organism>
<dbReference type="OrthoDB" id="9795329at2"/>
<dbReference type="InterPro" id="IPR036282">
    <property type="entry name" value="Glutathione-S-Trfase_C_sf"/>
</dbReference>